<proteinExistence type="predicted"/>
<evidence type="ECO:0000313" key="3">
    <source>
        <dbReference type="Proteomes" id="UP000831390"/>
    </source>
</evidence>
<keyword evidence="1" id="KW-1133">Transmembrane helix</keyword>
<reference evidence="2 3" key="1">
    <citation type="submission" date="2022-03" db="EMBL/GenBank/DDBJ databases">
        <title>Hymenobactersp. isolated from the air.</title>
        <authorList>
            <person name="Won M."/>
            <person name="Kwon S.-W."/>
        </authorList>
    </citation>
    <scope>NUCLEOTIDE SEQUENCE [LARGE SCALE GENOMIC DNA]</scope>
    <source>
        <strain evidence="2 3">KACC 22596</strain>
    </source>
</reference>
<protein>
    <submittedName>
        <fullName evidence="2">Uncharacterized protein</fullName>
    </submittedName>
</protein>
<organism evidence="2 3">
    <name type="scientific">Hymenobacter monticola</name>
    <dbReference type="NCBI Taxonomy" id="1705399"/>
    <lineage>
        <taxon>Bacteria</taxon>
        <taxon>Pseudomonadati</taxon>
        <taxon>Bacteroidota</taxon>
        <taxon>Cytophagia</taxon>
        <taxon>Cytophagales</taxon>
        <taxon>Hymenobacteraceae</taxon>
        <taxon>Hymenobacter</taxon>
    </lineage>
</organism>
<evidence type="ECO:0000256" key="1">
    <source>
        <dbReference type="SAM" id="Phobius"/>
    </source>
</evidence>
<keyword evidence="3" id="KW-1185">Reference proteome</keyword>
<dbReference type="RefSeq" id="WP_243509805.1">
    <property type="nucleotide sequence ID" value="NZ_CP094534.1"/>
</dbReference>
<dbReference type="Proteomes" id="UP000831390">
    <property type="component" value="Chromosome"/>
</dbReference>
<keyword evidence="1" id="KW-0472">Membrane</keyword>
<feature type="transmembrane region" description="Helical" evidence="1">
    <location>
        <begin position="35"/>
        <end position="58"/>
    </location>
</feature>
<gene>
    <name evidence="2" type="ORF">MTP16_13495</name>
</gene>
<dbReference type="EMBL" id="CP094534">
    <property type="protein sequence ID" value="UOE32143.1"/>
    <property type="molecule type" value="Genomic_DNA"/>
</dbReference>
<feature type="transmembrane region" description="Helical" evidence="1">
    <location>
        <begin position="124"/>
        <end position="142"/>
    </location>
</feature>
<name>A0ABY4B2Z0_9BACT</name>
<sequence>MHLSLQEIMLRLSLVPIAVATVIGTLRFRQLPVNLRYLAGLLWFVMPLQILAFVLMLLQRNNLFVMPIWNIGEFSLLALVYSHTLQSKPLTRALPWVVGGFAAYALFDSLYVGALTQFRPGQQVLQNLLVLVLVGLYFRKLLQELHVQQLKREPMFWVSAGLTIYCLGYLQIALFSSYLLRYSEQLNMNVWMVHSLLFIMLYCCYSVALCLPQKK</sequence>
<accession>A0ABY4B2Z0</accession>
<feature type="transmembrane region" description="Helical" evidence="1">
    <location>
        <begin position="64"/>
        <end position="81"/>
    </location>
</feature>
<keyword evidence="1" id="KW-0812">Transmembrane</keyword>
<evidence type="ECO:0000313" key="2">
    <source>
        <dbReference type="EMBL" id="UOE32143.1"/>
    </source>
</evidence>
<feature type="transmembrane region" description="Helical" evidence="1">
    <location>
        <begin position="93"/>
        <end position="112"/>
    </location>
</feature>
<feature type="transmembrane region" description="Helical" evidence="1">
    <location>
        <begin position="191"/>
        <end position="211"/>
    </location>
</feature>
<feature type="transmembrane region" description="Helical" evidence="1">
    <location>
        <begin position="154"/>
        <end position="179"/>
    </location>
</feature>